<dbReference type="Pfam" id="PF08148">
    <property type="entry name" value="DSHCT"/>
    <property type="match status" value="1"/>
</dbReference>
<evidence type="ECO:0000256" key="2">
    <source>
        <dbReference type="ARBA" id="ARBA00022801"/>
    </source>
</evidence>
<name>A0ABP0V004_9BRYO</name>
<evidence type="ECO:0008006" key="11">
    <source>
        <dbReference type="Google" id="ProtNLM"/>
    </source>
</evidence>
<evidence type="ECO:0000256" key="3">
    <source>
        <dbReference type="ARBA" id="ARBA00022806"/>
    </source>
</evidence>
<dbReference type="PROSITE" id="PS51194">
    <property type="entry name" value="HELICASE_CTER"/>
    <property type="match status" value="1"/>
</dbReference>
<dbReference type="Proteomes" id="UP001497512">
    <property type="component" value="Chromosome 8"/>
</dbReference>
<dbReference type="SMART" id="SM01142">
    <property type="entry name" value="DSHCT"/>
    <property type="match status" value="1"/>
</dbReference>
<evidence type="ECO:0000259" key="7">
    <source>
        <dbReference type="PROSITE" id="PS51192"/>
    </source>
</evidence>
<evidence type="ECO:0000259" key="8">
    <source>
        <dbReference type="PROSITE" id="PS51194"/>
    </source>
</evidence>
<evidence type="ECO:0000256" key="1">
    <source>
        <dbReference type="ARBA" id="ARBA00022741"/>
    </source>
</evidence>
<keyword evidence="5" id="KW-0175">Coiled coil</keyword>
<dbReference type="PROSITE" id="PS51192">
    <property type="entry name" value="HELICASE_ATP_BIND_1"/>
    <property type="match status" value="1"/>
</dbReference>
<keyword evidence="3" id="KW-0347">Helicase</keyword>
<feature type="domain" description="Helicase ATP-binding" evidence="7">
    <location>
        <begin position="296"/>
        <end position="460"/>
    </location>
</feature>
<proteinExistence type="predicted"/>
<dbReference type="InterPro" id="IPR012961">
    <property type="entry name" value="Ski2/MTR4_C"/>
</dbReference>
<dbReference type="InterPro" id="IPR027417">
    <property type="entry name" value="P-loop_NTPase"/>
</dbReference>
<accession>A0ABP0V004</accession>
<dbReference type="InterPro" id="IPR050699">
    <property type="entry name" value="RNA-DNA_Helicase"/>
</dbReference>
<dbReference type="Gene3D" id="3.40.50.300">
    <property type="entry name" value="P-loop containing nucleotide triphosphate hydrolases"/>
    <property type="match status" value="2"/>
</dbReference>
<dbReference type="SMART" id="SM00490">
    <property type="entry name" value="HELICc"/>
    <property type="match status" value="1"/>
</dbReference>
<evidence type="ECO:0000256" key="5">
    <source>
        <dbReference type="SAM" id="Coils"/>
    </source>
</evidence>
<feature type="domain" description="Helicase C-terminal" evidence="8">
    <location>
        <begin position="543"/>
        <end position="741"/>
    </location>
</feature>
<dbReference type="InterPro" id="IPR001650">
    <property type="entry name" value="Helicase_C-like"/>
</dbReference>
<evidence type="ECO:0000256" key="4">
    <source>
        <dbReference type="ARBA" id="ARBA00022840"/>
    </source>
</evidence>
<dbReference type="SUPFAM" id="SSF52540">
    <property type="entry name" value="P-loop containing nucleoside triphosphate hydrolases"/>
    <property type="match status" value="1"/>
</dbReference>
<keyword evidence="10" id="KW-1185">Reference proteome</keyword>
<dbReference type="Pfam" id="PF25446">
    <property type="entry name" value="SH3_ISE2"/>
    <property type="match status" value="1"/>
</dbReference>
<keyword evidence="1" id="KW-0547">Nucleotide-binding</keyword>
<dbReference type="InterPro" id="IPR057416">
    <property type="entry name" value="SH3_ISE2"/>
</dbReference>
<feature type="coiled-coil region" evidence="5">
    <location>
        <begin position="779"/>
        <end position="847"/>
    </location>
</feature>
<dbReference type="Gene3D" id="1.10.3380.30">
    <property type="match status" value="1"/>
</dbReference>
<sequence>MGSGVPFLCDSSTSTASGNAVAFGFAFPFAGLAKKPEGRPTLSLWRTTRACVASLGTNNKKLRRAPRLGCATGCLISPVRCGTGQRGIGFGGQRGLGFGRRSYCSCSSCCCRDSALSLKLLVRAAGNLNAESFDTSKKKESREIEEEDEVLSYSFPGVEGDGGAQVLQNFGGISSVISSFSDTELDDYSDSEEEDDDDDSFSEDYGADDAAGYESAASDVDFAEVATSISRDKLLVEQDEIRNKLLAERNSVSEEKRERLKQLCNRVQASDGHTITAEDIAELYDYPLDKFQQIAINGFLKGSSLVVCAPTSSGKTLVAEAAAAATLARGKRLFYTTPLKALSNQKLRDFRVLFGEENVGLLTGDAAVNREAPILIMTTEILRNMLYQSVGSIEEGGRLMDVDVVVLDEVHYLSDISRGTVWEETVIYCPKEVQLICLSATVANPEELAGWISQVHGPTELVTSSKRPVPLVWHFSTRSCLLPLLSDEGTGMNMDLHLRAQRQDSSPVNGHGRRHQKGFLWGELEQELSYDEIQNLRRRQVPQIRTTLFQLKEREMLPAIWFIFSRKGCDTAVHYLHQDVQLLSTDEEREIRKALVAFGAKHPEALRELGVRPLLRGIAAHHAGCLPTWKSFIEELFQRGLVKVVFATETLAAGINMPARTTVLASLSKRGDNGHALLSSNSMLQMAGRAGRRGIDKQGHVVVVQTPFEGAEDCCRLLFAGSDPLVSQFTATYGMALNLLAGERIIKPDGSIIRRGRTLEEARALIEQSFGNYVGSEVMVAARQKVAQLQQEIARLEKETTKDSANSLESRLTKDELQEYTMLKEGVQEAKRMMRELRREVEVLRADMVDPLLENCSDCHPPFICLNYFEQQTGKESLVPALFVGKVPRPSYIDSLVVSKLQALKAQSETKAAQSQEPEGDRDDDYPELEGFMTTSHYTALGSDNCWYMFTAKSVKSVHRNDLNFGVPTSPDEKPVRAILNEKLRISTRSWESLGRTGSGLLSSVCSSESSMDTWAWGCQVPLLSELSVAHEVSLDLVKAERRLSDQRKLVSKLRKQLRATQGHRETKLLMGLQKMQIEKISRLQAKTARISARISQMQPTGWKEFLQVVKVLQEVGAIETDSHSLLPLGEVAAAVRGVNELWLAIIFTSETLLSLDASQLAAVCASFVSEGIKARSKEGPSSIYNASRDVHNCVAATEEMSTVIQKLQTRHGVQIPIEVDTQFAGLVEAWAAGVTWKELMSQCGMDDGDVARLIRRSIDLLAQIPHLPHVDPGLAKTAKAAAHVMDRPPISELIG</sequence>
<dbReference type="EMBL" id="OZ019900">
    <property type="protein sequence ID" value="CAK9233880.1"/>
    <property type="molecule type" value="Genomic_DNA"/>
</dbReference>
<evidence type="ECO:0000313" key="10">
    <source>
        <dbReference type="Proteomes" id="UP001497512"/>
    </source>
</evidence>
<keyword evidence="4" id="KW-0067">ATP-binding</keyword>
<dbReference type="Pfam" id="PF00270">
    <property type="entry name" value="DEAD"/>
    <property type="match status" value="1"/>
</dbReference>
<evidence type="ECO:0000313" key="9">
    <source>
        <dbReference type="EMBL" id="CAK9233880.1"/>
    </source>
</evidence>
<evidence type="ECO:0000256" key="6">
    <source>
        <dbReference type="SAM" id="MobiDB-lite"/>
    </source>
</evidence>
<reference evidence="9" key="1">
    <citation type="submission" date="2024-02" db="EMBL/GenBank/DDBJ databases">
        <authorList>
            <consortium name="ELIXIR-Norway"/>
            <consortium name="Elixir Norway"/>
        </authorList>
    </citation>
    <scope>NUCLEOTIDE SEQUENCE</scope>
</reference>
<feature type="region of interest" description="Disordered" evidence="6">
    <location>
        <begin position="184"/>
        <end position="207"/>
    </location>
</feature>
<dbReference type="SMART" id="SM00487">
    <property type="entry name" value="DEXDc"/>
    <property type="match status" value="1"/>
</dbReference>
<dbReference type="PANTHER" id="PTHR12131">
    <property type="entry name" value="ATP-DEPENDENT RNA AND DNA HELICASE"/>
    <property type="match status" value="1"/>
</dbReference>
<protein>
    <recommendedName>
        <fullName evidence="11">DEAD/DEAH box helicase</fullName>
    </recommendedName>
</protein>
<dbReference type="CDD" id="cd18795">
    <property type="entry name" value="SF2_C_Ski2"/>
    <property type="match status" value="1"/>
</dbReference>
<gene>
    <name evidence="9" type="ORF">CSSPTR1EN2_LOCUS21793</name>
</gene>
<keyword evidence="2" id="KW-0378">Hydrolase</keyword>
<dbReference type="PANTHER" id="PTHR12131:SF1">
    <property type="entry name" value="ATP-DEPENDENT RNA HELICASE SUPV3L1, MITOCHONDRIAL-RELATED"/>
    <property type="match status" value="1"/>
</dbReference>
<dbReference type="InterPro" id="IPR014001">
    <property type="entry name" value="Helicase_ATP-bd"/>
</dbReference>
<organism evidence="9 10">
    <name type="scientific">Sphagnum troendelagicum</name>
    <dbReference type="NCBI Taxonomy" id="128251"/>
    <lineage>
        <taxon>Eukaryota</taxon>
        <taxon>Viridiplantae</taxon>
        <taxon>Streptophyta</taxon>
        <taxon>Embryophyta</taxon>
        <taxon>Bryophyta</taxon>
        <taxon>Sphagnophytina</taxon>
        <taxon>Sphagnopsida</taxon>
        <taxon>Sphagnales</taxon>
        <taxon>Sphagnaceae</taxon>
        <taxon>Sphagnum</taxon>
    </lineage>
</organism>
<dbReference type="InterPro" id="IPR011545">
    <property type="entry name" value="DEAD/DEAH_box_helicase_dom"/>
</dbReference>